<dbReference type="SUPFAM" id="SSF55874">
    <property type="entry name" value="ATPase domain of HSP90 chaperone/DNA topoisomerase II/histidine kinase"/>
    <property type="match status" value="1"/>
</dbReference>
<gene>
    <name evidence="5" type="ORF">F8388_003072</name>
</gene>
<evidence type="ECO:0000256" key="3">
    <source>
        <dbReference type="ARBA" id="ARBA00022840"/>
    </source>
</evidence>
<dbReference type="Proteomes" id="UP000525078">
    <property type="component" value="Unassembled WGS sequence"/>
</dbReference>
<dbReference type="InterPro" id="IPR020575">
    <property type="entry name" value="Hsp90_N"/>
</dbReference>
<evidence type="ECO:0000313" key="6">
    <source>
        <dbReference type="Proteomes" id="UP000525078"/>
    </source>
</evidence>
<dbReference type="GO" id="GO:0016887">
    <property type="term" value="F:ATP hydrolysis activity"/>
    <property type="evidence" value="ECO:0007669"/>
    <property type="project" value="InterPro"/>
</dbReference>
<dbReference type="GO" id="GO:0005524">
    <property type="term" value="F:ATP binding"/>
    <property type="evidence" value="ECO:0007669"/>
    <property type="project" value="UniProtKB-KW"/>
</dbReference>
<sequence>METVLLDCIVFLAWKDFQDPDVCRIDVELTDSSAWPTTDFKKVNHNHSMMNVQMGDVETFAFKAEINQLLSLIINTFSSNKEIFLREVISNSSDALDKIMFGRLTDESKLDALHIVMVATVRCEEIANEKFSSFSGNEYWLTLEEGVQLGPVTRFGKKLTSILDTYLSE</sequence>
<comment type="similarity">
    <text evidence="1">Belongs to the heat shock protein 90 family.</text>
</comment>
<keyword evidence="3" id="KW-0067">ATP-binding</keyword>
<comment type="caution">
    <text evidence="5">The sequence shown here is derived from an EMBL/GenBank/DDBJ whole genome shotgun (WGS) entry which is preliminary data.</text>
</comment>
<reference evidence="5 6" key="1">
    <citation type="journal article" date="2020" name="bioRxiv">
        <title>Sequence and annotation of 42 cannabis genomes reveals extensive copy number variation in cannabinoid synthesis and pathogen resistance genes.</title>
        <authorList>
            <person name="Mckernan K.J."/>
            <person name="Helbert Y."/>
            <person name="Kane L.T."/>
            <person name="Ebling H."/>
            <person name="Zhang L."/>
            <person name="Liu B."/>
            <person name="Eaton Z."/>
            <person name="Mclaughlin S."/>
            <person name="Kingan S."/>
            <person name="Baybayan P."/>
            <person name="Concepcion G."/>
            <person name="Jordan M."/>
            <person name="Riva A."/>
            <person name="Barbazuk W."/>
            <person name="Harkins T."/>
        </authorList>
    </citation>
    <scope>NUCLEOTIDE SEQUENCE [LARGE SCALE GENOMIC DNA]</scope>
    <source>
        <strain evidence="6">cv. Jamaican Lion 4</strain>
        <tissue evidence="5">Leaf</tissue>
    </source>
</reference>
<evidence type="ECO:0000256" key="2">
    <source>
        <dbReference type="ARBA" id="ARBA00022741"/>
    </source>
</evidence>
<dbReference type="Gene3D" id="3.30.565.10">
    <property type="entry name" value="Histidine kinase-like ATPase, C-terminal domain"/>
    <property type="match status" value="1"/>
</dbReference>
<organism evidence="5 6">
    <name type="scientific">Cannabis sativa</name>
    <name type="common">Hemp</name>
    <name type="synonym">Marijuana</name>
    <dbReference type="NCBI Taxonomy" id="3483"/>
    <lineage>
        <taxon>Eukaryota</taxon>
        <taxon>Viridiplantae</taxon>
        <taxon>Streptophyta</taxon>
        <taxon>Embryophyta</taxon>
        <taxon>Tracheophyta</taxon>
        <taxon>Spermatophyta</taxon>
        <taxon>Magnoliopsida</taxon>
        <taxon>eudicotyledons</taxon>
        <taxon>Gunneridae</taxon>
        <taxon>Pentapetalae</taxon>
        <taxon>rosids</taxon>
        <taxon>fabids</taxon>
        <taxon>Rosales</taxon>
        <taxon>Cannabaceae</taxon>
        <taxon>Cannabis</taxon>
    </lineage>
</organism>
<dbReference type="GO" id="GO:0140662">
    <property type="term" value="F:ATP-dependent protein folding chaperone"/>
    <property type="evidence" value="ECO:0007669"/>
    <property type="project" value="InterPro"/>
</dbReference>
<keyword evidence="4" id="KW-0143">Chaperone</keyword>
<protein>
    <submittedName>
        <fullName evidence="5">Uncharacterized protein</fullName>
    </submittedName>
</protein>
<dbReference type="InterPro" id="IPR001404">
    <property type="entry name" value="Hsp90_fam"/>
</dbReference>
<dbReference type="AlphaFoldDB" id="A0A7J6HBP0"/>
<evidence type="ECO:0000256" key="1">
    <source>
        <dbReference type="ARBA" id="ARBA00008239"/>
    </source>
</evidence>
<dbReference type="GO" id="GO:0051082">
    <property type="term" value="F:unfolded protein binding"/>
    <property type="evidence" value="ECO:0007669"/>
    <property type="project" value="InterPro"/>
</dbReference>
<dbReference type="EMBL" id="JAATIP010000017">
    <property type="protein sequence ID" value="KAF4392652.1"/>
    <property type="molecule type" value="Genomic_DNA"/>
</dbReference>
<keyword evidence="2" id="KW-0547">Nucleotide-binding</keyword>
<evidence type="ECO:0000256" key="4">
    <source>
        <dbReference type="ARBA" id="ARBA00023186"/>
    </source>
</evidence>
<name>A0A7J6HBP0_CANSA</name>
<proteinExistence type="inferred from homology"/>
<evidence type="ECO:0000313" key="5">
    <source>
        <dbReference type="EMBL" id="KAF4392652.1"/>
    </source>
</evidence>
<dbReference type="PRINTS" id="PR00775">
    <property type="entry name" value="HEATSHOCK90"/>
</dbReference>
<dbReference type="InterPro" id="IPR036890">
    <property type="entry name" value="HATPase_C_sf"/>
</dbReference>
<accession>A0A7J6HBP0</accession>
<dbReference type="PANTHER" id="PTHR11528">
    <property type="entry name" value="HEAT SHOCK PROTEIN 90 FAMILY MEMBER"/>
    <property type="match status" value="1"/>
</dbReference>